<dbReference type="PANTHER" id="PTHR11783">
    <property type="entry name" value="SULFOTRANSFERASE SULT"/>
    <property type="match status" value="1"/>
</dbReference>
<dbReference type="GO" id="GO:0016740">
    <property type="term" value="F:transferase activity"/>
    <property type="evidence" value="ECO:0007669"/>
    <property type="project" value="UniProtKB-KW"/>
</dbReference>
<accession>A0ABD1XBX5</accession>
<dbReference type="InterPro" id="IPR000863">
    <property type="entry name" value="Sulfotransferase_dom"/>
</dbReference>
<dbReference type="SUPFAM" id="SSF52540">
    <property type="entry name" value="P-loop containing nucleoside triphosphate hydrolases"/>
    <property type="match status" value="1"/>
</dbReference>
<evidence type="ECO:0000259" key="4">
    <source>
        <dbReference type="Pfam" id="PF00685"/>
    </source>
</evidence>
<reference evidence="6" key="1">
    <citation type="submission" date="2024-07" db="EMBL/GenBank/DDBJ databases">
        <title>Two chromosome-level genome assemblies of Korean endemic species Abeliophyllum distichum and Forsythia ovata (Oleaceae).</title>
        <authorList>
            <person name="Jang H."/>
        </authorList>
    </citation>
    <scope>NUCLEOTIDE SEQUENCE [LARGE SCALE GENOMIC DNA]</scope>
</reference>
<comment type="similarity">
    <text evidence="1 3">Belongs to the sulfotransferase 1 family.</text>
</comment>
<comment type="caution">
    <text evidence="5">The sequence shown here is derived from an EMBL/GenBank/DDBJ whole genome shotgun (WGS) entry which is preliminary data.</text>
</comment>
<dbReference type="InterPro" id="IPR027417">
    <property type="entry name" value="P-loop_NTPase"/>
</dbReference>
<dbReference type="AlphaFoldDB" id="A0ABD1XBX5"/>
<evidence type="ECO:0000313" key="6">
    <source>
        <dbReference type="Proteomes" id="UP001604277"/>
    </source>
</evidence>
<feature type="domain" description="Sulfotransferase" evidence="4">
    <location>
        <begin position="1"/>
        <end position="95"/>
    </location>
</feature>
<dbReference type="Pfam" id="PF00685">
    <property type="entry name" value="Sulfotransfer_1"/>
    <property type="match status" value="1"/>
</dbReference>
<keyword evidence="2 3" id="KW-0808">Transferase</keyword>
<proteinExistence type="inferred from homology"/>
<protein>
    <recommendedName>
        <fullName evidence="3">Sulfotransferase</fullName>
        <ecNumber evidence="3">2.8.2.-</ecNumber>
    </recommendedName>
</protein>
<dbReference type="EC" id="2.8.2.-" evidence="3"/>
<name>A0ABD1XBX5_9LAMI</name>
<sequence length="176" mass="19987">MIEHPNANLRRIAEFLGRPFSNEEEESGMVEGILKLCSFDTLSNLKINRTGKLSSGEENKAFFRQGKVGDWKNHLPIEMAQKLDQITEQKFSGSGLMEYIIQNRFTFQLQKLTRKPHPNNTLGSTINLAKQCLNSYNLASTKHPLHDLKKTATISHFQHNCFPQSEGKRLPPAAHV</sequence>
<keyword evidence="6" id="KW-1185">Reference proteome</keyword>
<gene>
    <name evidence="5" type="ORF">Fot_03904</name>
</gene>
<evidence type="ECO:0000256" key="3">
    <source>
        <dbReference type="RuleBase" id="RU361155"/>
    </source>
</evidence>
<dbReference type="EMBL" id="JBFOLJ010000001">
    <property type="protein sequence ID" value="KAL2559165.1"/>
    <property type="molecule type" value="Genomic_DNA"/>
</dbReference>
<evidence type="ECO:0000256" key="1">
    <source>
        <dbReference type="ARBA" id="ARBA00005771"/>
    </source>
</evidence>
<organism evidence="5 6">
    <name type="scientific">Forsythia ovata</name>
    <dbReference type="NCBI Taxonomy" id="205694"/>
    <lineage>
        <taxon>Eukaryota</taxon>
        <taxon>Viridiplantae</taxon>
        <taxon>Streptophyta</taxon>
        <taxon>Embryophyta</taxon>
        <taxon>Tracheophyta</taxon>
        <taxon>Spermatophyta</taxon>
        <taxon>Magnoliopsida</taxon>
        <taxon>eudicotyledons</taxon>
        <taxon>Gunneridae</taxon>
        <taxon>Pentapetalae</taxon>
        <taxon>asterids</taxon>
        <taxon>lamiids</taxon>
        <taxon>Lamiales</taxon>
        <taxon>Oleaceae</taxon>
        <taxon>Forsythieae</taxon>
        <taxon>Forsythia</taxon>
    </lineage>
</organism>
<evidence type="ECO:0000313" key="5">
    <source>
        <dbReference type="EMBL" id="KAL2559165.1"/>
    </source>
</evidence>
<dbReference type="Gene3D" id="3.40.50.300">
    <property type="entry name" value="P-loop containing nucleotide triphosphate hydrolases"/>
    <property type="match status" value="1"/>
</dbReference>
<evidence type="ECO:0000256" key="2">
    <source>
        <dbReference type="ARBA" id="ARBA00022679"/>
    </source>
</evidence>
<dbReference type="Proteomes" id="UP001604277">
    <property type="component" value="Unassembled WGS sequence"/>
</dbReference>